<evidence type="ECO:0000256" key="1">
    <source>
        <dbReference type="ARBA" id="ARBA00004370"/>
    </source>
</evidence>
<organism evidence="7 8">
    <name type="scientific">Skeletonema marinoi</name>
    <dbReference type="NCBI Taxonomy" id="267567"/>
    <lineage>
        <taxon>Eukaryota</taxon>
        <taxon>Sar</taxon>
        <taxon>Stramenopiles</taxon>
        <taxon>Ochrophyta</taxon>
        <taxon>Bacillariophyta</taxon>
        <taxon>Coscinodiscophyceae</taxon>
        <taxon>Thalassiosirophycidae</taxon>
        <taxon>Thalassiosirales</taxon>
        <taxon>Skeletonemataceae</taxon>
        <taxon>Skeletonema</taxon>
        <taxon>Skeletonema marinoi-dohrnii complex</taxon>
    </lineage>
</organism>
<feature type="compositionally biased region" description="Polar residues" evidence="5">
    <location>
        <begin position="23"/>
        <end position="39"/>
    </location>
</feature>
<dbReference type="PANTHER" id="PTHR47666">
    <property type="entry name" value="PROTEIN VASCULAR ASSOCIATED DEATH 1, CHLOROPLASTIC"/>
    <property type="match status" value="1"/>
</dbReference>
<evidence type="ECO:0000313" key="8">
    <source>
        <dbReference type="Proteomes" id="UP001224775"/>
    </source>
</evidence>
<sequence length="477" mass="54142">MSFNSPIRQRTASENEVRDRLVRSTNSSGAATPPRSSSKQMYTTEFIKALFGDTGVVVGDYSCSYQRQAGRLYVSTDAVFFYSNLFGFEKRIKIDYTNAVEIDLVRTTSVFIKTSDEEFIFRSFKGEDRQSVLELIKTFHSKTSSSLDIPSAIHSVDTQSDDLASLSEHDDNETKQQLPTSQDSPEDTAINTSKAGSIVPNSLEGTLLWEQMKKHSKDWDSIITAQKLQFNSVSDFFDTFLRDSSPRSMSYFQSKVMGDSNVSLEAWAKNTAPEGESSAAADSLSRVFEFEKTTRWAVAKVKRRQTYQTCGKNAIIQNFTHLLGIPQADAFFVEDMWLLETEATHVTLNVKCRIVWLKNTMLKSVITNRTKTEAKEWFDKYIPYVSQKSDETPIPVQREEVAAETNQVISVLFSIAKFARFIFRLCRESPVFALLILLAIYTCHLKQRIVLLEKLVDEVQMNMIQQLDRLSAGQIDT</sequence>
<name>A0AAD8XWA2_9STRA</name>
<evidence type="ECO:0000256" key="2">
    <source>
        <dbReference type="ARBA" id="ARBA00022692"/>
    </source>
</evidence>
<dbReference type="InterPro" id="IPR031968">
    <property type="entry name" value="VASt"/>
</dbReference>
<keyword evidence="4" id="KW-0472">Membrane</keyword>
<accession>A0AAD8XWA2</accession>
<evidence type="ECO:0000256" key="5">
    <source>
        <dbReference type="SAM" id="MobiDB-lite"/>
    </source>
</evidence>
<proteinExistence type="predicted"/>
<evidence type="ECO:0000256" key="3">
    <source>
        <dbReference type="ARBA" id="ARBA00022989"/>
    </source>
</evidence>
<reference evidence="7" key="1">
    <citation type="submission" date="2023-06" db="EMBL/GenBank/DDBJ databases">
        <title>Survivors Of The Sea: Transcriptome response of Skeletonema marinoi to long-term dormancy.</title>
        <authorList>
            <person name="Pinder M.I.M."/>
            <person name="Kourtchenko O."/>
            <person name="Robertson E.K."/>
            <person name="Larsson T."/>
            <person name="Maumus F."/>
            <person name="Osuna-Cruz C.M."/>
            <person name="Vancaester E."/>
            <person name="Stenow R."/>
            <person name="Vandepoele K."/>
            <person name="Ploug H."/>
            <person name="Bruchert V."/>
            <person name="Godhe A."/>
            <person name="Topel M."/>
        </authorList>
    </citation>
    <scope>NUCLEOTIDE SEQUENCE</scope>
    <source>
        <strain evidence="7">R05AC</strain>
    </source>
</reference>
<evidence type="ECO:0000259" key="6">
    <source>
        <dbReference type="PROSITE" id="PS51778"/>
    </source>
</evidence>
<evidence type="ECO:0000313" key="7">
    <source>
        <dbReference type="EMBL" id="KAK1734843.1"/>
    </source>
</evidence>
<dbReference type="Gene3D" id="2.30.29.30">
    <property type="entry name" value="Pleckstrin-homology domain (PH domain)/Phosphotyrosine-binding domain (PTB)"/>
    <property type="match status" value="1"/>
</dbReference>
<feature type="compositionally biased region" description="Polar residues" evidence="5">
    <location>
        <begin position="1"/>
        <end position="10"/>
    </location>
</feature>
<dbReference type="Proteomes" id="UP001224775">
    <property type="component" value="Unassembled WGS sequence"/>
</dbReference>
<feature type="compositionally biased region" description="Polar residues" evidence="5">
    <location>
        <begin position="175"/>
        <end position="197"/>
    </location>
</feature>
<dbReference type="AlphaFoldDB" id="A0AAD8XWA2"/>
<feature type="compositionally biased region" description="Basic and acidic residues" evidence="5">
    <location>
        <begin position="11"/>
        <end position="22"/>
    </location>
</feature>
<feature type="domain" description="VASt" evidence="6">
    <location>
        <begin position="220"/>
        <end position="389"/>
    </location>
</feature>
<protein>
    <submittedName>
        <fullName evidence="7">GRAM domain-containing protein</fullName>
    </submittedName>
</protein>
<dbReference type="Pfam" id="PF16016">
    <property type="entry name" value="VASt"/>
    <property type="match status" value="1"/>
</dbReference>
<keyword evidence="3" id="KW-1133">Transmembrane helix</keyword>
<gene>
    <name evidence="7" type="ORF">QTG54_014716</name>
</gene>
<keyword evidence="2" id="KW-0812">Transmembrane</keyword>
<dbReference type="InterPro" id="IPR011993">
    <property type="entry name" value="PH-like_dom_sf"/>
</dbReference>
<keyword evidence="8" id="KW-1185">Reference proteome</keyword>
<evidence type="ECO:0000256" key="4">
    <source>
        <dbReference type="ARBA" id="ARBA00023136"/>
    </source>
</evidence>
<dbReference type="EMBL" id="JATAAI010000037">
    <property type="protein sequence ID" value="KAK1734843.1"/>
    <property type="molecule type" value="Genomic_DNA"/>
</dbReference>
<dbReference type="GO" id="GO:0016020">
    <property type="term" value="C:membrane"/>
    <property type="evidence" value="ECO:0007669"/>
    <property type="project" value="UniProtKB-SubCell"/>
</dbReference>
<dbReference type="PROSITE" id="PS51778">
    <property type="entry name" value="VAST"/>
    <property type="match status" value="1"/>
</dbReference>
<feature type="region of interest" description="Disordered" evidence="5">
    <location>
        <begin position="160"/>
        <end position="197"/>
    </location>
</feature>
<comment type="subcellular location">
    <subcellularLocation>
        <location evidence="1">Membrane</location>
    </subcellularLocation>
</comment>
<dbReference type="PANTHER" id="PTHR47666:SF1">
    <property type="entry name" value="PROTEIN VASCULAR ASSOCIATED DEATH 1, CHLOROPLASTIC"/>
    <property type="match status" value="1"/>
</dbReference>
<comment type="caution">
    <text evidence="7">The sequence shown here is derived from an EMBL/GenBank/DDBJ whole genome shotgun (WGS) entry which is preliminary data.</text>
</comment>
<feature type="region of interest" description="Disordered" evidence="5">
    <location>
        <begin position="1"/>
        <end position="39"/>
    </location>
</feature>